<dbReference type="EMBL" id="AWEY01000008">
    <property type="protein sequence ID" value="ERK40014.1"/>
    <property type="molecule type" value="Genomic_DNA"/>
</dbReference>
<dbReference type="AlphaFoldDB" id="U2P8J3"/>
<evidence type="ECO:0000313" key="2">
    <source>
        <dbReference type="Proteomes" id="UP000016648"/>
    </source>
</evidence>
<dbReference type="Proteomes" id="UP000016648">
    <property type="component" value="Unassembled WGS sequence"/>
</dbReference>
<dbReference type="PANTHER" id="PTHR34070:SF1">
    <property type="entry name" value="DNA ALKYLATION REPAIR PROTEIN"/>
    <property type="match status" value="1"/>
</dbReference>
<organism evidence="1 2">
    <name type="scientific">Segatella baroniae F0067</name>
    <dbReference type="NCBI Taxonomy" id="1115809"/>
    <lineage>
        <taxon>Bacteria</taxon>
        <taxon>Pseudomonadati</taxon>
        <taxon>Bacteroidota</taxon>
        <taxon>Bacteroidia</taxon>
        <taxon>Bacteroidales</taxon>
        <taxon>Prevotellaceae</taxon>
        <taxon>Segatella</taxon>
    </lineage>
</organism>
<reference evidence="1 2" key="1">
    <citation type="submission" date="2013-08" db="EMBL/GenBank/DDBJ databases">
        <authorList>
            <person name="Durkin A.S."/>
            <person name="Haft D.R."/>
            <person name="McCorrison J."/>
            <person name="Torralba M."/>
            <person name="Gillis M."/>
            <person name="Haft D.H."/>
            <person name="Methe B."/>
            <person name="Sutton G."/>
            <person name="Nelson K.E."/>
        </authorList>
    </citation>
    <scope>NUCLEOTIDE SEQUENCE [LARGE SCALE GENOMIC DNA]</scope>
    <source>
        <strain evidence="1 2">F0067</strain>
    </source>
</reference>
<gene>
    <name evidence="1" type="ORF">HMPREF9135_0273</name>
</gene>
<dbReference type="SUPFAM" id="SSF48371">
    <property type="entry name" value="ARM repeat"/>
    <property type="match status" value="1"/>
</dbReference>
<keyword evidence="2" id="KW-1185">Reference proteome</keyword>
<name>U2P8J3_9BACT</name>
<dbReference type="InterPro" id="IPR014825">
    <property type="entry name" value="DNA_alkylation"/>
</dbReference>
<protein>
    <submittedName>
        <fullName evidence="1">DNA alkylation repair enzyme</fullName>
    </submittedName>
</protein>
<dbReference type="Gene3D" id="1.25.10.90">
    <property type="match status" value="1"/>
</dbReference>
<dbReference type="PANTHER" id="PTHR34070">
    <property type="entry name" value="ARMADILLO-TYPE FOLD"/>
    <property type="match status" value="1"/>
</dbReference>
<dbReference type="CDD" id="cd06561">
    <property type="entry name" value="AlkD_like"/>
    <property type="match status" value="1"/>
</dbReference>
<accession>U2P8J3</accession>
<dbReference type="Pfam" id="PF08713">
    <property type="entry name" value="DNA_alkylation"/>
    <property type="match status" value="1"/>
</dbReference>
<comment type="caution">
    <text evidence="1">The sequence shown here is derived from an EMBL/GenBank/DDBJ whole genome shotgun (WGS) entry which is preliminary data.</text>
</comment>
<proteinExistence type="predicted"/>
<dbReference type="InterPro" id="IPR016024">
    <property type="entry name" value="ARM-type_fold"/>
</dbReference>
<evidence type="ECO:0000313" key="1">
    <source>
        <dbReference type="EMBL" id="ERK40014.1"/>
    </source>
</evidence>
<dbReference type="PATRIC" id="fig|1115809.3.peg.753"/>
<dbReference type="RefSeq" id="WP_021589143.1">
    <property type="nucleotide sequence ID" value="NZ_AWEY01000008.1"/>
</dbReference>
<sequence length="234" mass="27449">MTKTKQQINDIYEALQALHSEEKRLFLPRFFKTGEGEYGEGDRFMGVVVPNIRLVAKEFKHAPLATVKGLLASPWHEMRECGLFILTQQCRKEVSREVFDFYLSMTARINNWDLVDLSAPQIVGGYLLDKPRDILYRLAESPLLWDNRIAMVATAAFIRRGDLEDTYQLAVKMMGHPHDLMHKAIGWMLREAGKKDAERLYDFVEAHRREMPRTMLRYAIEKFDQPTRQWLMRK</sequence>